<keyword evidence="4 16" id="KW-0812">Transmembrane</keyword>
<evidence type="ECO:0000256" key="8">
    <source>
        <dbReference type="ARBA" id="ARBA00023136"/>
    </source>
</evidence>
<evidence type="ECO:0000256" key="6">
    <source>
        <dbReference type="ARBA" id="ARBA00022984"/>
    </source>
</evidence>
<comment type="similarity">
    <text evidence="11">Belongs to the SEDS family. FtsW subfamily.</text>
</comment>
<feature type="transmembrane region" description="Helical" evidence="16">
    <location>
        <begin position="230"/>
        <end position="249"/>
    </location>
</feature>
<proteinExistence type="inferred from homology"/>
<feature type="transmembrane region" description="Helical" evidence="16">
    <location>
        <begin position="142"/>
        <end position="163"/>
    </location>
</feature>
<evidence type="ECO:0000256" key="13">
    <source>
        <dbReference type="ARBA" id="ARBA00041418"/>
    </source>
</evidence>
<dbReference type="GO" id="GO:0008955">
    <property type="term" value="F:peptidoglycan glycosyltransferase activity"/>
    <property type="evidence" value="ECO:0007669"/>
    <property type="project" value="UniProtKB-EC"/>
</dbReference>
<feature type="transmembrane region" description="Helical" evidence="16">
    <location>
        <begin position="168"/>
        <end position="184"/>
    </location>
</feature>
<feature type="transmembrane region" description="Helical" evidence="16">
    <location>
        <begin position="190"/>
        <end position="209"/>
    </location>
</feature>
<dbReference type="GO" id="GO:0015648">
    <property type="term" value="F:lipid-linked peptidoglycan transporter activity"/>
    <property type="evidence" value="ECO:0007669"/>
    <property type="project" value="TreeGrafter"/>
</dbReference>
<keyword evidence="7 16" id="KW-1133">Transmembrane helix</keyword>
<comment type="catalytic activity">
    <reaction evidence="15">
        <text>[GlcNAc-(1-&gt;4)-Mur2Ac(oyl-L-Ala-gamma-D-Glu-L-Lys-D-Ala-D-Ala)](n)-di-trans,octa-cis-undecaprenyl diphosphate + beta-D-GlcNAc-(1-&gt;4)-Mur2Ac(oyl-L-Ala-gamma-D-Glu-L-Lys-D-Ala-D-Ala)-di-trans,octa-cis-undecaprenyl diphosphate = [GlcNAc-(1-&gt;4)-Mur2Ac(oyl-L-Ala-gamma-D-Glu-L-Lys-D-Ala-D-Ala)](n+1)-di-trans,octa-cis-undecaprenyl diphosphate + di-trans,octa-cis-undecaprenyl diphosphate + H(+)</text>
        <dbReference type="Rhea" id="RHEA:23708"/>
        <dbReference type="Rhea" id="RHEA-COMP:9602"/>
        <dbReference type="Rhea" id="RHEA-COMP:9603"/>
        <dbReference type="ChEBI" id="CHEBI:15378"/>
        <dbReference type="ChEBI" id="CHEBI:58405"/>
        <dbReference type="ChEBI" id="CHEBI:60033"/>
        <dbReference type="ChEBI" id="CHEBI:78435"/>
        <dbReference type="EC" id="2.4.99.28"/>
    </reaction>
</comment>
<evidence type="ECO:0000256" key="14">
    <source>
        <dbReference type="ARBA" id="ARBA00044770"/>
    </source>
</evidence>
<feature type="transmembrane region" description="Helical" evidence="16">
    <location>
        <begin position="343"/>
        <end position="364"/>
    </location>
</feature>
<evidence type="ECO:0000256" key="1">
    <source>
        <dbReference type="ARBA" id="ARBA00004141"/>
    </source>
</evidence>
<comment type="caution">
    <text evidence="17">The sequence shown here is derived from an EMBL/GenBank/DDBJ whole genome shotgun (WGS) entry which is preliminary data.</text>
</comment>
<accession>A0A1F5H3H1</accession>
<protein>
    <recommendedName>
        <fullName evidence="12">Probable peptidoglycan glycosyltransferase FtsW</fullName>
        <ecNumber evidence="14">2.4.99.28</ecNumber>
    </recommendedName>
    <alternativeName>
        <fullName evidence="13">Cell division protein FtsW</fullName>
    </alternativeName>
    <alternativeName>
        <fullName evidence="10">Cell wall polymerase</fullName>
    </alternativeName>
    <alternativeName>
        <fullName evidence="9">Peptidoglycan polymerase</fullName>
    </alternativeName>
</protein>
<feature type="transmembrane region" description="Helical" evidence="16">
    <location>
        <begin position="314"/>
        <end position="337"/>
    </location>
</feature>
<comment type="subcellular location">
    <subcellularLocation>
        <location evidence="1">Membrane</location>
        <topology evidence="1">Multi-pass membrane protein</topology>
    </subcellularLocation>
</comment>
<evidence type="ECO:0000256" key="11">
    <source>
        <dbReference type="ARBA" id="ARBA00038053"/>
    </source>
</evidence>
<keyword evidence="2" id="KW-0328">Glycosyltransferase</keyword>
<evidence type="ECO:0000256" key="16">
    <source>
        <dbReference type="SAM" id="Phobius"/>
    </source>
</evidence>
<dbReference type="GO" id="GO:0005886">
    <property type="term" value="C:plasma membrane"/>
    <property type="evidence" value="ECO:0007669"/>
    <property type="project" value="TreeGrafter"/>
</dbReference>
<dbReference type="EC" id="2.4.99.28" evidence="14"/>
<evidence type="ECO:0000313" key="17">
    <source>
        <dbReference type="EMBL" id="OGD98587.1"/>
    </source>
</evidence>
<dbReference type="GO" id="GO:0051301">
    <property type="term" value="P:cell division"/>
    <property type="evidence" value="ECO:0007669"/>
    <property type="project" value="InterPro"/>
</dbReference>
<dbReference type="GO" id="GO:0009252">
    <property type="term" value="P:peptidoglycan biosynthetic process"/>
    <property type="evidence" value="ECO:0007669"/>
    <property type="project" value="UniProtKB-KW"/>
</dbReference>
<reference evidence="17 18" key="1">
    <citation type="journal article" date="2016" name="Nat. Commun.">
        <title>Thousands of microbial genomes shed light on interconnected biogeochemical processes in an aquifer system.</title>
        <authorList>
            <person name="Anantharaman K."/>
            <person name="Brown C.T."/>
            <person name="Hug L.A."/>
            <person name="Sharon I."/>
            <person name="Castelle C.J."/>
            <person name="Probst A.J."/>
            <person name="Thomas B.C."/>
            <person name="Singh A."/>
            <person name="Wilkins M.J."/>
            <person name="Karaoz U."/>
            <person name="Brodie E.L."/>
            <person name="Williams K.H."/>
            <person name="Hubbard S.S."/>
            <person name="Banfield J.F."/>
        </authorList>
    </citation>
    <scope>NUCLEOTIDE SEQUENCE [LARGE SCALE GENOMIC DNA]</scope>
</reference>
<sequence>MRINLKSQRSNFDVPLIAATTTLVFFGLLIIYDATVVSAFRDFGDKYYYFKNQLIWASLGFMALGLFSFFDYHKLLKMAPLFVIVSFLLLLLVLIPHIGTKVYGARRWITIAGFTFQPSELAKIAIILYSTNIMSKFEKFKIILTDITLVLFLPILLMALLVLSQPDLGTAAIFVGILLTIYFIGKGPVWHFLLLIPGLIVIGIISIFTHPYRASRITSFFNPSHDPQGVSYQINQILIAIASGGLFGVGLGGSRAKFAFIPEVQSDSIFAIFVEELGFAGALIFISLFIFLIKRAINIARESLDFEGKILAMGIIGLLSIQSLFNLASVVALVPLTGIPLPFISYGGSSLFVTMATIGILINIKRQS</sequence>
<evidence type="ECO:0000256" key="10">
    <source>
        <dbReference type="ARBA" id="ARBA00033270"/>
    </source>
</evidence>
<evidence type="ECO:0000256" key="5">
    <source>
        <dbReference type="ARBA" id="ARBA00022960"/>
    </source>
</evidence>
<dbReference type="Pfam" id="PF01098">
    <property type="entry name" value="FTSW_RODA_SPOVE"/>
    <property type="match status" value="1"/>
</dbReference>
<keyword evidence="8 16" id="KW-0472">Membrane</keyword>
<evidence type="ECO:0000313" key="18">
    <source>
        <dbReference type="Proteomes" id="UP000177039"/>
    </source>
</evidence>
<dbReference type="GO" id="GO:0032153">
    <property type="term" value="C:cell division site"/>
    <property type="evidence" value="ECO:0007669"/>
    <property type="project" value="TreeGrafter"/>
</dbReference>
<gene>
    <name evidence="17" type="ORF">A3B54_05390</name>
</gene>
<dbReference type="InterPro" id="IPR001182">
    <property type="entry name" value="FtsW/RodA"/>
</dbReference>
<evidence type="ECO:0000256" key="4">
    <source>
        <dbReference type="ARBA" id="ARBA00022692"/>
    </source>
</evidence>
<dbReference type="EMBL" id="MFBT01000034">
    <property type="protein sequence ID" value="OGD98587.1"/>
    <property type="molecule type" value="Genomic_DNA"/>
</dbReference>
<keyword evidence="3" id="KW-0808">Transferase</keyword>
<name>A0A1F5H3H1_9BACT</name>
<evidence type="ECO:0000256" key="3">
    <source>
        <dbReference type="ARBA" id="ARBA00022679"/>
    </source>
</evidence>
<feature type="transmembrane region" description="Helical" evidence="16">
    <location>
        <begin position="12"/>
        <end position="34"/>
    </location>
</feature>
<keyword evidence="6" id="KW-0573">Peptidoglycan synthesis</keyword>
<evidence type="ECO:0000256" key="2">
    <source>
        <dbReference type="ARBA" id="ARBA00022676"/>
    </source>
</evidence>
<dbReference type="GO" id="GO:0008360">
    <property type="term" value="P:regulation of cell shape"/>
    <property type="evidence" value="ECO:0007669"/>
    <property type="project" value="UniProtKB-KW"/>
</dbReference>
<dbReference type="PANTHER" id="PTHR30474">
    <property type="entry name" value="CELL CYCLE PROTEIN"/>
    <property type="match status" value="1"/>
</dbReference>
<evidence type="ECO:0000256" key="15">
    <source>
        <dbReference type="ARBA" id="ARBA00049902"/>
    </source>
</evidence>
<organism evidence="17 18">
    <name type="scientific">Candidatus Curtissbacteria bacterium RIFCSPLOWO2_01_FULL_42_50</name>
    <dbReference type="NCBI Taxonomy" id="1797730"/>
    <lineage>
        <taxon>Bacteria</taxon>
        <taxon>Candidatus Curtissiibacteriota</taxon>
    </lineage>
</organism>
<dbReference type="AlphaFoldDB" id="A0A1F5H3H1"/>
<dbReference type="PANTHER" id="PTHR30474:SF2">
    <property type="entry name" value="PEPTIDOGLYCAN GLYCOSYLTRANSFERASE FTSW-RELATED"/>
    <property type="match status" value="1"/>
</dbReference>
<feature type="transmembrane region" description="Helical" evidence="16">
    <location>
        <begin position="79"/>
        <end position="98"/>
    </location>
</feature>
<evidence type="ECO:0000256" key="7">
    <source>
        <dbReference type="ARBA" id="ARBA00022989"/>
    </source>
</evidence>
<feature type="transmembrane region" description="Helical" evidence="16">
    <location>
        <begin position="269"/>
        <end position="293"/>
    </location>
</feature>
<feature type="transmembrane region" description="Helical" evidence="16">
    <location>
        <begin position="54"/>
        <end position="72"/>
    </location>
</feature>
<evidence type="ECO:0000256" key="9">
    <source>
        <dbReference type="ARBA" id="ARBA00032370"/>
    </source>
</evidence>
<keyword evidence="5" id="KW-0133">Cell shape</keyword>
<evidence type="ECO:0000256" key="12">
    <source>
        <dbReference type="ARBA" id="ARBA00041185"/>
    </source>
</evidence>
<dbReference type="Proteomes" id="UP000177039">
    <property type="component" value="Unassembled WGS sequence"/>
</dbReference>